<evidence type="ECO:0000313" key="6">
    <source>
        <dbReference type="Proteomes" id="UP000319210"/>
    </source>
</evidence>
<feature type="region of interest" description="Disordered" evidence="3">
    <location>
        <begin position="705"/>
        <end position="732"/>
    </location>
</feature>
<sequence>MKIIFLLHNAYGIGGTIRATVNLATALAERHEVEIVSSYRPADRMRLPAGPGVRVRALVDLRPGARRYAGDDPGQSEPGVCCPHDVPYRGKLPPSRLLEDRLADFLRRTDADVVVATRPYLVCFLARHGGGSYLRVGQEHLTHGFHREEVRRDQDAAVADLDAFVTVSEGDARTYRAALPAARTRLTHIPNCCPAPEAEPSTGDSRTVVAAGRLMPVKRYERLVDAFAKVARQHPDWTLRIYGRGRREAALRRRIDELGLHDHVFLMGARTPIDAEWAKAAVAAVSSSTEAFGMTLVEAMRLGVPVVSTDCDHGPREILTHGEDGLLVPQGPQVEDGLADALCRLIENDAERRRMGEAARRNARRFLPGHVARQYEALFVDLGAPRDSRGPRTVRTPVGARERLGRWAERLGVARLLGKALPPLAVDCRAAADGTLAFRVPTTGLGRGRWELVLCPGKGTDGDELRLPFRTPAEGAVALMAVPPQPLPEGRWTVRLREGGRGGRTRTVSAGLVETAALLRPGARPRPGAAGGPDGPDGAAGPGCAAAVPYATDAGLLAVRTWNRPEHAELWTLTVEEDELVLTGSLHGAGAVGRDHRMTARLRGGGAEPVRARCRVDEAGMFLARLPAAELAARHPGGEAVWNVQLTPSGEEGRTVRPARLFGDVADRKRTDSFRQLVLPAAEGEVRVRPYLTVRNNLALEVTGPAAGPAAGRTARPAVVTEDDGEQGHAVR</sequence>
<accession>A0A4Y3R3J7</accession>
<evidence type="ECO:0000259" key="4">
    <source>
        <dbReference type="Pfam" id="PF00534"/>
    </source>
</evidence>
<feature type="domain" description="Glycosyl transferase family 1" evidence="4">
    <location>
        <begin position="199"/>
        <end position="361"/>
    </location>
</feature>
<proteinExistence type="predicted"/>
<organism evidence="5 6">
    <name type="scientific">Streptomyces cacaoi</name>
    <dbReference type="NCBI Taxonomy" id="1898"/>
    <lineage>
        <taxon>Bacteria</taxon>
        <taxon>Bacillati</taxon>
        <taxon>Actinomycetota</taxon>
        <taxon>Actinomycetes</taxon>
        <taxon>Kitasatosporales</taxon>
        <taxon>Streptomycetaceae</taxon>
        <taxon>Streptomyces</taxon>
    </lineage>
</organism>
<dbReference type="GO" id="GO:0016757">
    <property type="term" value="F:glycosyltransferase activity"/>
    <property type="evidence" value="ECO:0007669"/>
    <property type="project" value="InterPro"/>
</dbReference>
<feature type="region of interest" description="Disordered" evidence="3">
    <location>
        <begin position="518"/>
        <end position="540"/>
    </location>
</feature>
<dbReference type="PANTHER" id="PTHR12526">
    <property type="entry name" value="GLYCOSYLTRANSFERASE"/>
    <property type="match status" value="1"/>
</dbReference>
<feature type="compositionally biased region" description="Gly residues" evidence="3">
    <location>
        <begin position="529"/>
        <end position="540"/>
    </location>
</feature>
<dbReference type="Gene3D" id="3.40.50.2000">
    <property type="entry name" value="Glycogen Phosphorylase B"/>
    <property type="match status" value="2"/>
</dbReference>
<dbReference type="InterPro" id="IPR001296">
    <property type="entry name" value="Glyco_trans_1"/>
</dbReference>
<evidence type="ECO:0000256" key="3">
    <source>
        <dbReference type="SAM" id="MobiDB-lite"/>
    </source>
</evidence>
<dbReference type="EMBL" id="BJMM01000027">
    <property type="protein sequence ID" value="GEB52084.1"/>
    <property type="molecule type" value="Genomic_DNA"/>
</dbReference>
<evidence type="ECO:0000256" key="2">
    <source>
        <dbReference type="ARBA" id="ARBA00022679"/>
    </source>
</evidence>
<dbReference type="CDD" id="cd03820">
    <property type="entry name" value="GT4_AmsD-like"/>
    <property type="match status" value="1"/>
</dbReference>
<keyword evidence="6" id="KW-1185">Reference proteome</keyword>
<dbReference type="RefSeq" id="WP_086818165.1">
    <property type="nucleotide sequence ID" value="NZ_BJMM01000027.1"/>
</dbReference>
<evidence type="ECO:0000313" key="5">
    <source>
        <dbReference type="EMBL" id="GEB52084.1"/>
    </source>
</evidence>
<dbReference type="SUPFAM" id="SSF53756">
    <property type="entry name" value="UDP-Glycosyltransferase/glycogen phosphorylase"/>
    <property type="match status" value="1"/>
</dbReference>
<dbReference type="OrthoDB" id="570545at2"/>
<comment type="caution">
    <text evidence="5">The sequence shown here is derived from an EMBL/GenBank/DDBJ whole genome shotgun (WGS) entry which is preliminary data.</text>
</comment>
<dbReference type="AlphaFoldDB" id="A0A4Y3R3J7"/>
<feature type="compositionally biased region" description="Low complexity" evidence="3">
    <location>
        <begin position="705"/>
        <end position="720"/>
    </location>
</feature>
<dbReference type="PANTHER" id="PTHR12526:SF627">
    <property type="entry name" value="D-RHAMNOSYLTRANSFERASE WBPZ"/>
    <property type="match status" value="1"/>
</dbReference>
<keyword evidence="2 5" id="KW-0808">Transferase</keyword>
<gene>
    <name evidence="5" type="ORF">SCA03_46350</name>
</gene>
<dbReference type="Proteomes" id="UP000319210">
    <property type="component" value="Unassembled WGS sequence"/>
</dbReference>
<evidence type="ECO:0000256" key="1">
    <source>
        <dbReference type="ARBA" id="ARBA00021292"/>
    </source>
</evidence>
<protein>
    <recommendedName>
        <fullName evidence="1">D-inositol 3-phosphate glycosyltransferase</fullName>
    </recommendedName>
</protein>
<reference evidence="5 6" key="1">
    <citation type="submission" date="2019-06" db="EMBL/GenBank/DDBJ databases">
        <title>Whole genome shotgun sequence of Streptomyces cacaoi subsp. cacaoi NBRC 12748.</title>
        <authorList>
            <person name="Hosoyama A."/>
            <person name="Uohara A."/>
            <person name="Ohji S."/>
            <person name="Ichikawa N."/>
        </authorList>
    </citation>
    <scope>NUCLEOTIDE SEQUENCE [LARGE SCALE GENOMIC DNA]</scope>
    <source>
        <strain evidence="5 6">NBRC 12748</strain>
    </source>
</reference>
<name>A0A4Y3R3J7_STRCI</name>
<dbReference type="Pfam" id="PF00534">
    <property type="entry name" value="Glycos_transf_1"/>
    <property type="match status" value="1"/>
</dbReference>
<feature type="compositionally biased region" description="Low complexity" evidence="3">
    <location>
        <begin position="518"/>
        <end position="528"/>
    </location>
</feature>